<dbReference type="EMBL" id="MKKU01000005">
    <property type="protein sequence ID" value="RNF27477.1"/>
    <property type="molecule type" value="Genomic_DNA"/>
</dbReference>
<dbReference type="RefSeq" id="XP_029232683.1">
    <property type="nucleotide sequence ID" value="XM_029367223.1"/>
</dbReference>
<keyword evidence="3" id="KW-1185">Reference proteome</keyword>
<feature type="signal peptide" evidence="1">
    <location>
        <begin position="1"/>
        <end position="26"/>
    </location>
</feature>
<accession>A0A422QBY7</accession>
<evidence type="ECO:0000256" key="1">
    <source>
        <dbReference type="SAM" id="SignalP"/>
    </source>
</evidence>
<reference evidence="2 3" key="1">
    <citation type="journal article" date="2018" name="BMC Genomics">
        <title>Genomic comparison of Trypanosoma conorhini and Trypanosoma rangeli to Trypanosoma cruzi strains of high and low virulence.</title>
        <authorList>
            <person name="Bradwell K.R."/>
            <person name="Koparde V.N."/>
            <person name="Matveyev A.V."/>
            <person name="Serrano M.G."/>
            <person name="Alves J.M."/>
            <person name="Parikh H."/>
            <person name="Huang B."/>
            <person name="Lee V."/>
            <person name="Espinosa-Alvarez O."/>
            <person name="Ortiz P.A."/>
            <person name="Costa-Martins A.G."/>
            <person name="Teixeira M.M."/>
            <person name="Buck G.A."/>
        </authorList>
    </citation>
    <scope>NUCLEOTIDE SEQUENCE [LARGE SCALE GENOMIC DNA]</scope>
    <source>
        <strain evidence="2 3">025E</strain>
    </source>
</reference>
<dbReference type="SUPFAM" id="SSF50405">
    <property type="entry name" value="Actin-crosslinking proteins"/>
    <property type="match status" value="1"/>
</dbReference>
<proteinExistence type="predicted"/>
<sequence>MCSSVVKLRSFVALLLLAAALPLSLLSVVERAAPSEDGLMSDFWQLQQKCGPRWLGGSHGAKNRGVTLALQWTGDSGAVTLRSAPSSYLVCSGGRAFFVIRAAVTASELWRPRVLRGDALVLESRANGRYLRLRGGALSCDTDSVKDATRWKLRAPKQRACLSASVLAENQTSAVACWSAIERERGAYPMILFGTLKPLRRAAPSNASDMFDPFIIAKRTLINWARLPRVQPVVLTDDALSQNVIHSVNVEHAGQHGFTPIDIIGEFELQQDYRLPTYRGLFRAVIGRYPLAEAIMYSNMDILYTSSLARTVDAVRSVYEGERPKNPSRRGWFVVGRRINVNVPADWSMEGRVWEPRMEHGLKPSGDMFGPDAEDYFIVHPKLFNWGELPPFIVGGIVFDNWLTSQAVRLHLAGQALAVDATRTLTAIHQNHGKDVFASALKPKSAFNLALMKANGGMPHRLTTSCPRYTREESLWRSMVVARRKVPRPEKVLPNYATTMANAATGASPK</sequence>
<dbReference type="AlphaFoldDB" id="A0A422QBY7"/>
<name>A0A422QBY7_9TRYP</name>
<feature type="chain" id="PRO_5019121962" evidence="1">
    <location>
        <begin position="27"/>
        <end position="510"/>
    </location>
</feature>
<dbReference type="InterPro" id="IPR008999">
    <property type="entry name" value="Actin-crosslinking"/>
</dbReference>
<evidence type="ECO:0000313" key="2">
    <source>
        <dbReference type="EMBL" id="RNF27477.1"/>
    </source>
</evidence>
<comment type="caution">
    <text evidence="2">The sequence shown here is derived from an EMBL/GenBank/DDBJ whole genome shotgun (WGS) entry which is preliminary data.</text>
</comment>
<dbReference type="Gene3D" id="2.80.10.50">
    <property type="match status" value="1"/>
</dbReference>
<evidence type="ECO:0000313" key="3">
    <source>
        <dbReference type="Proteomes" id="UP000284403"/>
    </source>
</evidence>
<dbReference type="GO" id="GO:0016740">
    <property type="term" value="F:transferase activity"/>
    <property type="evidence" value="ECO:0007669"/>
    <property type="project" value="UniProtKB-KW"/>
</dbReference>
<dbReference type="Proteomes" id="UP000284403">
    <property type="component" value="Unassembled WGS sequence"/>
</dbReference>
<keyword evidence="2" id="KW-0808">Transferase</keyword>
<dbReference type="OrthoDB" id="251789at2759"/>
<dbReference type="GeneID" id="40313890"/>
<protein>
    <submittedName>
        <fullName evidence="2">Glycosyl transferase family 2</fullName>
    </submittedName>
</protein>
<keyword evidence="1" id="KW-0732">Signal</keyword>
<gene>
    <name evidence="2" type="ORF">Tco025E_00279</name>
</gene>
<organism evidence="2 3">
    <name type="scientific">Trypanosoma conorhini</name>
    <dbReference type="NCBI Taxonomy" id="83891"/>
    <lineage>
        <taxon>Eukaryota</taxon>
        <taxon>Discoba</taxon>
        <taxon>Euglenozoa</taxon>
        <taxon>Kinetoplastea</taxon>
        <taxon>Metakinetoplastina</taxon>
        <taxon>Trypanosomatida</taxon>
        <taxon>Trypanosomatidae</taxon>
        <taxon>Trypanosoma</taxon>
    </lineage>
</organism>